<protein>
    <submittedName>
        <fullName evidence="1">Uncharacterized protein</fullName>
    </submittedName>
</protein>
<reference evidence="1" key="1">
    <citation type="submission" date="2014-09" db="EMBL/GenBank/DDBJ databases">
        <authorList>
            <person name="Magalhaes I.L.F."/>
            <person name="Oliveira U."/>
            <person name="Santos F.R."/>
            <person name="Vidigal T.H.D.A."/>
            <person name="Brescovit A.D."/>
            <person name="Santos A.J."/>
        </authorList>
    </citation>
    <scope>NUCLEOTIDE SEQUENCE</scope>
    <source>
        <tissue evidence="1">Shoot tissue taken approximately 20 cm above the soil surface</tissue>
    </source>
</reference>
<sequence length="20" mass="2494">MACMHVKFVIDGRHTGRWWY</sequence>
<dbReference type="EMBL" id="GBRH01216297">
    <property type="protein sequence ID" value="JAD81598.1"/>
    <property type="molecule type" value="Transcribed_RNA"/>
</dbReference>
<reference evidence="1" key="2">
    <citation type="journal article" date="2015" name="Data Brief">
        <title>Shoot transcriptome of the giant reed, Arundo donax.</title>
        <authorList>
            <person name="Barrero R.A."/>
            <person name="Guerrero F.D."/>
            <person name="Moolhuijzen P."/>
            <person name="Goolsby J.A."/>
            <person name="Tidwell J."/>
            <person name="Bellgard S.E."/>
            <person name="Bellgard M.I."/>
        </authorList>
    </citation>
    <scope>NUCLEOTIDE SEQUENCE</scope>
    <source>
        <tissue evidence="1">Shoot tissue taken approximately 20 cm above the soil surface</tissue>
    </source>
</reference>
<accession>A0A0A9D4L5</accession>
<name>A0A0A9D4L5_ARUDO</name>
<evidence type="ECO:0000313" key="1">
    <source>
        <dbReference type="EMBL" id="JAD81598.1"/>
    </source>
</evidence>
<dbReference type="AlphaFoldDB" id="A0A0A9D4L5"/>
<organism evidence="1">
    <name type="scientific">Arundo donax</name>
    <name type="common">Giant reed</name>
    <name type="synonym">Donax arundinaceus</name>
    <dbReference type="NCBI Taxonomy" id="35708"/>
    <lineage>
        <taxon>Eukaryota</taxon>
        <taxon>Viridiplantae</taxon>
        <taxon>Streptophyta</taxon>
        <taxon>Embryophyta</taxon>
        <taxon>Tracheophyta</taxon>
        <taxon>Spermatophyta</taxon>
        <taxon>Magnoliopsida</taxon>
        <taxon>Liliopsida</taxon>
        <taxon>Poales</taxon>
        <taxon>Poaceae</taxon>
        <taxon>PACMAD clade</taxon>
        <taxon>Arundinoideae</taxon>
        <taxon>Arundineae</taxon>
        <taxon>Arundo</taxon>
    </lineage>
</organism>
<proteinExistence type="predicted"/>